<dbReference type="SUPFAM" id="SSF54786">
    <property type="entry name" value="YcfA/nrd intein domain"/>
    <property type="match status" value="1"/>
</dbReference>
<dbReference type="Gene3D" id="3.30.920.30">
    <property type="entry name" value="Hypothetical protein"/>
    <property type="match status" value="1"/>
</dbReference>
<keyword evidence="2" id="KW-0540">Nuclease</keyword>
<dbReference type="Pfam" id="PF07927">
    <property type="entry name" value="HicA_toxin"/>
    <property type="match status" value="1"/>
</dbReference>
<keyword evidence="3" id="KW-0255">Endonuclease</keyword>
<evidence type="ECO:0000256" key="6">
    <source>
        <dbReference type="ARBA" id="ARBA00023016"/>
    </source>
</evidence>
<evidence type="ECO:0008006" key="9">
    <source>
        <dbReference type="Google" id="ProtNLM"/>
    </source>
</evidence>
<evidence type="ECO:0000256" key="4">
    <source>
        <dbReference type="ARBA" id="ARBA00022801"/>
    </source>
</evidence>
<dbReference type="GO" id="GO:0003729">
    <property type="term" value="F:mRNA binding"/>
    <property type="evidence" value="ECO:0007669"/>
    <property type="project" value="InterPro"/>
</dbReference>
<evidence type="ECO:0000256" key="5">
    <source>
        <dbReference type="ARBA" id="ARBA00022884"/>
    </source>
</evidence>
<keyword evidence="4" id="KW-0378">Hydrolase</keyword>
<dbReference type="AlphaFoldDB" id="A0A7G9Z775"/>
<proteinExistence type="predicted"/>
<accession>A0A7G9Z775</accession>
<gene>
    <name evidence="8" type="ORF">LBAABJFF_00012</name>
    <name evidence="7" type="ORF">POMOPPKL_00006</name>
</gene>
<dbReference type="GO" id="GO:0016787">
    <property type="term" value="F:hydrolase activity"/>
    <property type="evidence" value="ECO:0007669"/>
    <property type="project" value="UniProtKB-KW"/>
</dbReference>
<sequence length="61" mass="7011">MKRRQLLKHLETHGCVFLREGRNHTVYYNPAKGKTSTVPRHVEIDDALAKKICKDLGIPKV</sequence>
<dbReference type="EMBL" id="MT631647">
    <property type="protein sequence ID" value="QNO56152.1"/>
    <property type="molecule type" value="Genomic_DNA"/>
</dbReference>
<evidence type="ECO:0000256" key="2">
    <source>
        <dbReference type="ARBA" id="ARBA00022722"/>
    </source>
</evidence>
<name>A0A7G9Z775_9EURY</name>
<evidence type="ECO:0000313" key="7">
    <source>
        <dbReference type="EMBL" id="QNO56109.1"/>
    </source>
</evidence>
<dbReference type="InterPro" id="IPR038570">
    <property type="entry name" value="HicA_sf"/>
</dbReference>
<dbReference type="InterPro" id="IPR012933">
    <property type="entry name" value="HicA_mRNA_interferase"/>
</dbReference>
<reference evidence="7" key="1">
    <citation type="submission" date="2020-06" db="EMBL/GenBank/DDBJ databases">
        <title>Unique genomic features of the anaerobic methanotrophic archaea.</title>
        <authorList>
            <person name="Chadwick G.L."/>
            <person name="Skennerton C.T."/>
            <person name="Laso-Perez R."/>
            <person name="Leu A.O."/>
            <person name="Speth D.R."/>
            <person name="Yu H."/>
            <person name="Morgan-Lang C."/>
            <person name="Hatzenpichler R."/>
            <person name="Goudeau D."/>
            <person name="Malmstrom R."/>
            <person name="Brazelton W.J."/>
            <person name="Woyke T."/>
            <person name="Hallam S.J."/>
            <person name="Tyson G.W."/>
            <person name="Wegener G."/>
            <person name="Boetius A."/>
            <person name="Orphan V."/>
        </authorList>
    </citation>
    <scope>NUCLEOTIDE SEQUENCE</scope>
</reference>
<keyword evidence="6" id="KW-0346">Stress response</keyword>
<evidence type="ECO:0000256" key="1">
    <source>
        <dbReference type="ARBA" id="ARBA00022649"/>
    </source>
</evidence>
<evidence type="ECO:0000256" key="3">
    <source>
        <dbReference type="ARBA" id="ARBA00022759"/>
    </source>
</evidence>
<protein>
    <recommendedName>
        <fullName evidence="9">Addiction module toxin, HicA family</fullName>
    </recommendedName>
</protein>
<keyword evidence="5" id="KW-0694">RNA-binding</keyword>
<dbReference type="EMBL" id="MT631645">
    <property type="protein sequence ID" value="QNO56109.1"/>
    <property type="molecule type" value="Genomic_DNA"/>
</dbReference>
<keyword evidence="1" id="KW-1277">Toxin-antitoxin system</keyword>
<dbReference type="GO" id="GO:0004519">
    <property type="term" value="F:endonuclease activity"/>
    <property type="evidence" value="ECO:0007669"/>
    <property type="project" value="UniProtKB-KW"/>
</dbReference>
<organism evidence="7">
    <name type="scientific">Candidatus Methanophaga sp. ANME-1 ERB7</name>
    <dbReference type="NCBI Taxonomy" id="2759913"/>
    <lineage>
        <taxon>Archaea</taxon>
        <taxon>Methanobacteriati</taxon>
        <taxon>Methanobacteriota</taxon>
        <taxon>Stenosarchaea group</taxon>
        <taxon>Methanomicrobia</taxon>
        <taxon>Candidatus Methanophagales</taxon>
        <taxon>Candidatus Methanophagaceae</taxon>
        <taxon>Candidatus Methanophaga</taxon>
    </lineage>
</organism>
<evidence type="ECO:0000313" key="8">
    <source>
        <dbReference type="EMBL" id="QNO56152.1"/>
    </source>
</evidence>